<dbReference type="SMART" id="SM00739">
    <property type="entry name" value="KOW"/>
    <property type="match status" value="1"/>
</dbReference>
<dbReference type="PROSITE" id="PS01108">
    <property type="entry name" value="RIBOSOMAL_L24"/>
    <property type="match status" value="1"/>
</dbReference>
<dbReference type="PANTHER" id="PTHR12903">
    <property type="entry name" value="MITOCHONDRIAL RIBOSOMAL PROTEIN L24"/>
    <property type="match status" value="1"/>
</dbReference>
<comment type="similarity">
    <text evidence="1">Belongs to the universal ribosomal protein uL24 family.</text>
</comment>
<comment type="caution">
    <text evidence="6">The sequence shown here is derived from an EMBL/GenBank/DDBJ whole genome shotgun (WGS) entry which is preliminary data.</text>
</comment>
<dbReference type="InterPro" id="IPR008991">
    <property type="entry name" value="Translation_prot_SH3-like_sf"/>
</dbReference>
<dbReference type="GO" id="GO:0003735">
    <property type="term" value="F:structural constituent of ribosome"/>
    <property type="evidence" value="ECO:0007669"/>
    <property type="project" value="InterPro"/>
</dbReference>
<dbReference type="InterPro" id="IPR041988">
    <property type="entry name" value="Ribosomal_uL24_KOW"/>
</dbReference>
<evidence type="ECO:0000256" key="2">
    <source>
        <dbReference type="ARBA" id="ARBA00022980"/>
    </source>
</evidence>
<keyword evidence="3" id="KW-0687">Ribonucleoprotein</keyword>
<evidence type="ECO:0000256" key="3">
    <source>
        <dbReference type="ARBA" id="ARBA00023274"/>
    </source>
</evidence>
<dbReference type="InterPro" id="IPR005825">
    <property type="entry name" value="Ribosomal_uL24_CS"/>
</dbReference>
<proteinExistence type="inferred from homology"/>
<dbReference type="Pfam" id="PF00467">
    <property type="entry name" value="KOW"/>
    <property type="match status" value="1"/>
</dbReference>
<dbReference type="SUPFAM" id="SSF50104">
    <property type="entry name" value="Translation proteins SH3-like domain"/>
    <property type="match status" value="1"/>
</dbReference>
<keyword evidence="2" id="KW-0689">Ribosomal protein</keyword>
<name>A0A8J1TW45_OWEFU</name>
<gene>
    <name evidence="6" type="ORF">OFUS_LOCUS20321</name>
</gene>
<dbReference type="OrthoDB" id="359154at2759"/>
<organism evidence="6 7">
    <name type="scientific">Owenia fusiformis</name>
    <name type="common">Polychaete worm</name>
    <dbReference type="NCBI Taxonomy" id="6347"/>
    <lineage>
        <taxon>Eukaryota</taxon>
        <taxon>Metazoa</taxon>
        <taxon>Spiralia</taxon>
        <taxon>Lophotrochozoa</taxon>
        <taxon>Annelida</taxon>
        <taxon>Polychaeta</taxon>
        <taxon>Sedentaria</taxon>
        <taxon>Canalipalpata</taxon>
        <taxon>Sabellida</taxon>
        <taxon>Oweniida</taxon>
        <taxon>Oweniidae</taxon>
        <taxon>Owenia</taxon>
    </lineage>
</organism>
<dbReference type="CDD" id="cd06089">
    <property type="entry name" value="KOW_RPL26"/>
    <property type="match status" value="1"/>
</dbReference>
<dbReference type="GO" id="GO:0003723">
    <property type="term" value="F:RNA binding"/>
    <property type="evidence" value="ECO:0007669"/>
    <property type="project" value="InterPro"/>
</dbReference>
<evidence type="ECO:0000313" key="6">
    <source>
        <dbReference type="EMBL" id="CAH1795841.1"/>
    </source>
</evidence>
<dbReference type="Gene3D" id="2.30.30.30">
    <property type="match status" value="1"/>
</dbReference>
<evidence type="ECO:0000256" key="1">
    <source>
        <dbReference type="ARBA" id="ARBA00010618"/>
    </source>
</evidence>
<feature type="non-terminal residue" evidence="6">
    <location>
        <position position="116"/>
    </location>
</feature>
<protein>
    <recommendedName>
        <fullName evidence="4">Large ribosomal subunit protein uL24m</fullName>
    </recommendedName>
    <alternativeName>
        <fullName evidence="5">39S ribosomal protein L24, mitochondrial</fullName>
    </alternativeName>
</protein>
<dbReference type="AlphaFoldDB" id="A0A8J1TW45"/>
<evidence type="ECO:0000256" key="5">
    <source>
        <dbReference type="ARBA" id="ARBA00035357"/>
    </source>
</evidence>
<dbReference type="InterPro" id="IPR014722">
    <property type="entry name" value="Rib_uL2_dom2"/>
</dbReference>
<evidence type="ECO:0000313" key="7">
    <source>
        <dbReference type="Proteomes" id="UP000749559"/>
    </source>
</evidence>
<keyword evidence="7" id="KW-1185">Reference proteome</keyword>
<accession>A0A8J1TW45</accession>
<dbReference type="GO" id="GO:0006412">
    <property type="term" value="P:translation"/>
    <property type="evidence" value="ECO:0007669"/>
    <property type="project" value="InterPro"/>
</dbReference>
<dbReference type="GO" id="GO:0005840">
    <property type="term" value="C:ribosome"/>
    <property type="evidence" value="ECO:0007669"/>
    <property type="project" value="UniProtKB-KW"/>
</dbReference>
<dbReference type="GO" id="GO:1990904">
    <property type="term" value="C:ribonucleoprotein complex"/>
    <property type="evidence" value="ECO:0007669"/>
    <property type="project" value="UniProtKB-KW"/>
</dbReference>
<dbReference type="InterPro" id="IPR003256">
    <property type="entry name" value="Ribosomal_uL24"/>
</dbReference>
<dbReference type="InterPro" id="IPR005824">
    <property type="entry name" value="KOW"/>
</dbReference>
<sequence>MVRLSLRALCSSKGFKYWDRWVDRETFSKQRYRKWCGPLVGWKEIDRHWWSYNEHRPWTAEFQEHNRAGKNNKRYFVEPIKDWSIFKGDRVQVLVGKDAGKQGIINYIVKERNWCF</sequence>
<dbReference type="EMBL" id="CAIIXF020000010">
    <property type="protein sequence ID" value="CAH1795841.1"/>
    <property type="molecule type" value="Genomic_DNA"/>
</dbReference>
<evidence type="ECO:0000256" key="4">
    <source>
        <dbReference type="ARBA" id="ARBA00035283"/>
    </source>
</evidence>
<dbReference type="Proteomes" id="UP000749559">
    <property type="component" value="Unassembled WGS sequence"/>
</dbReference>
<reference evidence="6" key="1">
    <citation type="submission" date="2022-03" db="EMBL/GenBank/DDBJ databases">
        <authorList>
            <person name="Martin C."/>
        </authorList>
    </citation>
    <scope>NUCLEOTIDE SEQUENCE</scope>
</reference>